<evidence type="ECO:0000256" key="2">
    <source>
        <dbReference type="ARBA" id="ARBA00022963"/>
    </source>
</evidence>
<dbReference type="PIRSF" id="PIRSF005412">
    <property type="entry name" value="UCP005412_abhydr"/>
    <property type="match status" value="1"/>
</dbReference>
<proteinExistence type="inferred from homology"/>
<feature type="domain" description="DUF676" evidence="4">
    <location>
        <begin position="180"/>
        <end position="399"/>
    </location>
</feature>
<evidence type="ECO:0000256" key="3">
    <source>
        <dbReference type="SAM" id="MobiDB-lite"/>
    </source>
</evidence>
<dbReference type="InterPro" id="IPR029058">
    <property type="entry name" value="AB_hydrolase_fold"/>
</dbReference>
<dbReference type="Proteomes" id="UP000189911">
    <property type="component" value="Chromosome H"/>
</dbReference>
<sequence>MPEINEDGQLLVDDQLKLGLGELFRYRISIDTSFEEWRNSIGSEIHLTFKNTENALLKPIYLTGPYSFYVDVQPCRYNEVDEFDEDIQFFDDVKPSDVYRAILKLNENSRLEGTSTFVWQVNVVSQLSVTKIPTLSFRLCVSTKELQEMPQVPINSVKGFTCEKWDTHSLWNLPPRFPNRPVHLVVLTHGIFSNIGCDLVYLKDKIEATAREDSDSDTANVIIRGYMGNQGKSSRGIKTNGIKMGKFVIETIEELRRHYDLKYISFVGHSLGGPTQSMALRYICVERADIFDRMEGLEPVHFITLASPYLGIAGEVPPFVTLALDLGILGQTGADLNLNRTFFMSKDGIVKKGDTLGHYKYKPLLEIIPSDPVIELIQRFKNRTTYANILHDGIVPLRTAALLYLDWEGLGDVRGVRKEGGKEDQGTQKSSSKNNTTGEIPEEKMDKKSALKYILPQAALRRNYKQYQRTQTKKTSSPGDGNVATDEAHAITPLPHANLLTSAANIIIAPLPTQAYIRNPDQRGDRIVHDKLYHPDELPPPHYRERDLFKKIIYPHDRIYRVQERIARQWQEDSNWRKVLVSLEPDSHNNIVVRRKFVNAFGWVAVNHLAKEHFGPEGRSHTKNTKG</sequence>
<dbReference type="PANTHER" id="PTHR12482">
    <property type="entry name" value="LIPASE ROG1-RELATED-RELATED"/>
    <property type="match status" value="1"/>
</dbReference>
<dbReference type="GO" id="GO:0016042">
    <property type="term" value="P:lipid catabolic process"/>
    <property type="evidence" value="ECO:0007669"/>
    <property type="project" value="UniProtKB-KW"/>
</dbReference>
<feature type="compositionally biased region" description="Polar residues" evidence="3">
    <location>
        <begin position="427"/>
        <end position="438"/>
    </location>
</feature>
<dbReference type="AlphaFoldDB" id="A0A1G4KMA9"/>
<evidence type="ECO:0000259" key="4">
    <source>
        <dbReference type="Pfam" id="PF05057"/>
    </source>
</evidence>
<keyword evidence="2" id="KW-0443">Lipid metabolism</keyword>
<dbReference type="InterPro" id="IPR016445">
    <property type="entry name" value="Rog1_fam"/>
</dbReference>
<dbReference type="OrthoDB" id="5368485at2759"/>
<organism evidence="5 6">
    <name type="scientific">Lachancea nothofagi CBS 11611</name>
    <dbReference type="NCBI Taxonomy" id="1266666"/>
    <lineage>
        <taxon>Eukaryota</taxon>
        <taxon>Fungi</taxon>
        <taxon>Dikarya</taxon>
        <taxon>Ascomycota</taxon>
        <taxon>Saccharomycotina</taxon>
        <taxon>Saccharomycetes</taxon>
        <taxon>Saccharomycetales</taxon>
        <taxon>Saccharomycetaceae</taxon>
        <taxon>Lachancea</taxon>
    </lineage>
</organism>
<dbReference type="Pfam" id="PF05057">
    <property type="entry name" value="DUF676"/>
    <property type="match status" value="1"/>
</dbReference>
<keyword evidence="6" id="KW-1185">Reference proteome</keyword>
<accession>A0A1G4KMA9</accession>
<dbReference type="SUPFAM" id="SSF53474">
    <property type="entry name" value="alpha/beta-Hydrolases"/>
    <property type="match status" value="1"/>
</dbReference>
<dbReference type="Gene3D" id="3.40.50.1820">
    <property type="entry name" value="alpha/beta hydrolase"/>
    <property type="match status" value="1"/>
</dbReference>
<evidence type="ECO:0000313" key="5">
    <source>
        <dbReference type="EMBL" id="SCV05657.1"/>
    </source>
</evidence>
<feature type="region of interest" description="Disordered" evidence="3">
    <location>
        <begin position="417"/>
        <end position="445"/>
    </location>
</feature>
<comment type="similarity">
    <text evidence="1">Belongs to the putative lipase ROG1 family.</text>
</comment>
<keyword evidence="2" id="KW-0442">Lipid degradation</keyword>
<evidence type="ECO:0000256" key="1">
    <source>
        <dbReference type="ARBA" id="ARBA00007920"/>
    </source>
</evidence>
<reference evidence="6" key="1">
    <citation type="submission" date="2016-03" db="EMBL/GenBank/DDBJ databases">
        <authorList>
            <person name="Devillers Hugo."/>
        </authorList>
    </citation>
    <scope>NUCLEOTIDE SEQUENCE [LARGE SCALE GENOMIC DNA]</scope>
</reference>
<dbReference type="PANTHER" id="PTHR12482:SF20">
    <property type="entry name" value="LIPASE YDR444W-RELATED"/>
    <property type="match status" value="1"/>
</dbReference>
<feature type="compositionally biased region" description="Basic and acidic residues" evidence="3">
    <location>
        <begin position="417"/>
        <end position="426"/>
    </location>
</feature>
<dbReference type="EMBL" id="LT598447">
    <property type="protein sequence ID" value="SCV05657.1"/>
    <property type="molecule type" value="Genomic_DNA"/>
</dbReference>
<evidence type="ECO:0000313" key="6">
    <source>
        <dbReference type="Proteomes" id="UP000189911"/>
    </source>
</evidence>
<protein>
    <submittedName>
        <fullName evidence="5">LANO_0H12310g1_1</fullName>
    </submittedName>
</protein>
<gene>
    <name evidence="5" type="ORF">LANO_0H12310G</name>
</gene>
<name>A0A1G4KMA9_9SACH</name>
<dbReference type="InterPro" id="IPR007751">
    <property type="entry name" value="DUF676_lipase-like"/>
</dbReference>
<dbReference type="InterPro" id="IPR044294">
    <property type="entry name" value="Lipase-like"/>
</dbReference>
<dbReference type="GO" id="GO:0047372">
    <property type="term" value="F:monoacylglycerol lipase activity"/>
    <property type="evidence" value="ECO:0007669"/>
    <property type="project" value="TreeGrafter"/>
</dbReference>